<feature type="region of interest" description="Disordered" evidence="4">
    <location>
        <begin position="1"/>
        <end position="21"/>
    </location>
</feature>
<dbReference type="Proteomes" id="UP000565441">
    <property type="component" value="Unassembled WGS sequence"/>
</dbReference>
<dbReference type="AlphaFoldDB" id="A0A8H5GRM4"/>
<dbReference type="PANTHER" id="PTHR10270">
    <property type="entry name" value="SOX TRANSCRIPTION FACTOR"/>
    <property type="match status" value="1"/>
</dbReference>
<dbReference type="CDD" id="cd01389">
    <property type="entry name" value="HMG-box_ROX1-like"/>
    <property type="match status" value="1"/>
</dbReference>
<dbReference type="Gene3D" id="1.10.30.10">
    <property type="entry name" value="High mobility group box domain"/>
    <property type="match status" value="1"/>
</dbReference>
<evidence type="ECO:0000313" key="6">
    <source>
        <dbReference type="EMBL" id="KAF5369655.1"/>
    </source>
</evidence>
<dbReference type="Pfam" id="PF00505">
    <property type="entry name" value="HMG_box"/>
    <property type="match status" value="1"/>
</dbReference>
<evidence type="ECO:0000259" key="5">
    <source>
        <dbReference type="PROSITE" id="PS50118"/>
    </source>
</evidence>
<dbReference type="GO" id="GO:0005634">
    <property type="term" value="C:nucleus"/>
    <property type="evidence" value="ECO:0007669"/>
    <property type="project" value="UniProtKB-UniRule"/>
</dbReference>
<feature type="compositionally biased region" description="Basic and acidic residues" evidence="4">
    <location>
        <begin position="1"/>
        <end position="16"/>
    </location>
</feature>
<dbReference type="InterPro" id="IPR036910">
    <property type="entry name" value="HMG_box_dom_sf"/>
</dbReference>
<dbReference type="OrthoDB" id="6247875at2759"/>
<evidence type="ECO:0000256" key="1">
    <source>
        <dbReference type="ARBA" id="ARBA00023125"/>
    </source>
</evidence>
<feature type="domain" description="HMG box" evidence="5">
    <location>
        <begin position="15"/>
        <end position="85"/>
    </location>
</feature>
<evidence type="ECO:0000256" key="4">
    <source>
        <dbReference type="SAM" id="MobiDB-lite"/>
    </source>
</evidence>
<gene>
    <name evidence="6" type="ORF">D9615_010243</name>
</gene>
<dbReference type="SMART" id="SM00398">
    <property type="entry name" value="HMG"/>
    <property type="match status" value="1"/>
</dbReference>
<reference evidence="6 7" key="1">
    <citation type="journal article" date="2020" name="ISME J.">
        <title>Uncovering the hidden diversity of litter-decomposition mechanisms in mushroom-forming fungi.</title>
        <authorList>
            <person name="Floudas D."/>
            <person name="Bentzer J."/>
            <person name="Ahren D."/>
            <person name="Johansson T."/>
            <person name="Persson P."/>
            <person name="Tunlid A."/>
        </authorList>
    </citation>
    <scope>NUCLEOTIDE SEQUENCE [LARGE SCALE GENOMIC DNA]</scope>
    <source>
        <strain evidence="6 7">CBS 661.87</strain>
    </source>
</reference>
<keyword evidence="1 3" id="KW-0238">DNA-binding</keyword>
<evidence type="ECO:0000256" key="3">
    <source>
        <dbReference type="PROSITE-ProRule" id="PRU00267"/>
    </source>
</evidence>
<dbReference type="PANTHER" id="PTHR10270:SF161">
    <property type="entry name" value="SEX-DETERMINING REGION Y PROTEIN"/>
    <property type="match status" value="1"/>
</dbReference>
<organism evidence="6 7">
    <name type="scientific">Tricholomella constricta</name>
    <dbReference type="NCBI Taxonomy" id="117010"/>
    <lineage>
        <taxon>Eukaryota</taxon>
        <taxon>Fungi</taxon>
        <taxon>Dikarya</taxon>
        <taxon>Basidiomycota</taxon>
        <taxon>Agaricomycotina</taxon>
        <taxon>Agaricomycetes</taxon>
        <taxon>Agaricomycetidae</taxon>
        <taxon>Agaricales</taxon>
        <taxon>Tricholomatineae</taxon>
        <taxon>Lyophyllaceae</taxon>
        <taxon>Tricholomella</taxon>
    </lineage>
</organism>
<feature type="compositionally biased region" description="Basic and acidic residues" evidence="4">
    <location>
        <begin position="90"/>
        <end position="100"/>
    </location>
</feature>
<dbReference type="PROSITE" id="PS50118">
    <property type="entry name" value="HMG_BOX_2"/>
    <property type="match status" value="1"/>
</dbReference>
<feature type="region of interest" description="Disordered" evidence="4">
    <location>
        <begin position="87"/>
        <end position="107"/>
    </location>
</feature>
<accession>A0A8H5GRM4</accession>
<keyword evidence="3" id="KW-0539">Nucleus</keyword>
<keyword evidence="2" id="KW-0804">Transcription</keyword>
<dbReference type="InterPro" id="IPR050140">
    <property type="entry name" value="SRY-related_HMG-box_TF-like"/>
</dbReference>
<sequence>MRRTPSDKAVRPEKIPRPPNSFILYRSATAPSLTPPPLGTTRTQGEVSRLVGQLWRKETAEVKAEFERRAHVKKMEHEAKYPNYRYKPKSKAEREMERKPRYTRRAKNARDCGLELAHTSPALSPSVLSEPPSTVAFALKAQAPCQLPTNSHTIPQRYDLSLVDAADDLSQMTEQNYELEKALEAIFINPDGSFAFDQAQTSISLGLDMLHDRSWDAYTLDNLFDVPWDAEGASTENDNNCYHLPQSAVSAS</sequence>
<proteinExistence type="predicted"/>
<protein>
    <recommendedName>
        <fullName evidence="5">HMG box domain-containing protein</fullName>
    </recommendedName>
</protein>
<evidence type="ECO:0000313" key="7">
    <source>
        <dbReference type="Proteomes" id="UP000565441"/>
    </source>
</evidence>
<dbReference type="EMBL" id="JAACJP010000055">
    <property type="protein sequence ID" value="KAF5369655.1"/>
    <property type="molecule type" value="Genomic_DNA"/>
</dbReference>
<name>A0A8H5GRM4_9AGAR</name>
<keyword evidence="7" id="KW-1185">Reference proteome</keyword>
<dbReference type="GO" id="GO:0000978">
    <property type="term" value="F:RNA polymerase II cis-regulatory region sequence-specific DNA binding"/>
    <property type="evidence" value="ECO:0007669"/>
    <property type="project" value="TreeGrafter"/>
</dbReference>
<dbReference type="GO" id="GO:0001228">
    <property type="term" value="F:DNA-binding transcription activator activity, RNA polymerase II-specific"/>
    <property type="evidence" value="ECO:0007669"/>
    <property type="project" value="TreeGrafter"/>
</dbReference>
<feature type="DNA-binding region" description="HMG box" evidence="3">
    <location>
        <begin position="15"/>
        <end position="85"/>
    </location>
</feature>
<dbReference type="InterPro" id="IPR009071">
    <property type="entry name" value="HMG_box_dom"/>
</dbReference>
<comment type="caution">
    <text evidence="6">The sequence shown here is derived from an EMBL/GenBank/DDBJ whole genome shotgun (WGS) entry which is preliminary data.</text>
</comment>
<dbReference type="GO" id="GO:0030154">
    <property type="term" value="P:cell differentiation"/>
    <property type="evidence" value="ECO:0007669"/>
    <property type="project" value="TreeGrafter"/>
</dbReference>
<dbReference type="SUPFAM" id="SSF47095">
    <property type="entry name" value="HMG-box"/>
    <property type="match status" value="1"/>
</dbReference>
<evidence type="ECO:0000256" key="2">
    <source>
        <dbReference type="ARBA" id="ARBA00023163"/>
    </source>
</evidence>